<comment type="caution">
    <text evidence="1">The sequence shown here is derived from an EMBL/GenBank/DDBJ whole genome shotgun (WGS) entry which is preliminary data.</text>
</comment>
<protein>
    <submittedName>
        <fullName evidence="1">Uncharacterized protein</fullName>
    </submittedName>
</protein>
<dbReference type="Proteomes" id="UP001596328">
    <property type="component" value="Unassembled WGS sequence"/>
</dbReference>
<gene>
    <name evidence="1" type="ORF">ACFQE1_09430</name>
</gene>
<keyword evidence="2" id="KW-1185">Reference proteome</keyword>
<dbReference type="AlphaFoldDB" id="A0ABD5RZ72"/>
<evidence type="ECO:0000313" key="2">
    <source>
        <dbReference type="Proteomes" id="UP001596328"/>
    </source>
</evidence>
<proteinExistence type="predicted"/>
<dbReference type="EMBL" id="JBHSWU010000222">
    <property type="protein sequence ID" value="MFC6724591.1"/>
    <property type="molecule type" value="Genomic_DNA"/>
</dbReference>
<name>A0ABD5RZ72_9EURY</name>
<evidence type="ECO:0000313" key="1">
    <source>
        <dbReference type="EMBL" id="MFC6724591.1"/>
    </source>
</evidence>
<organism evidence="1 2">
    <name type="scientific">Halobium palmae</name>
    <dbReference type="NCBI Taxonomy" id="1776492"/>
    <lineage>
        <taxon>Archaea</taxon>
        <taxon>Methanobacteriati</taxon>
        <taxon>Methanobacteriota</taxon>
        <taxon>Stenosarchaea group</taxon>
        <taxon>Halobacteria</taxon>
        <taxon>Halobacteriales</taxon>
        <taxon>Haloferacaceae</taxon>
        <taxon>Halobium</taxon>
    </lineage>
</organism>
<sequence length="103" mass="11898">MGEGKPGWWRRNERDRAAMDLPPYEPPRFEDGSYVHEVVSALEAEHGCTVTFLGMNVRYPDDWGVRVDGERAFTVERSRNENGNTVYHVDAPTFRERVERAVT</sequence>
<reference evidence="1 2" key="1">
    <citation type="journal article" date="2019" name="Int. J. Syst. Evol. Microbiol.">
        <title>The Global Catalogue of Microorganisms (GCM) 10K type strain sequencing project: providing services to taxonomists for standard genome sequencing and annotation.</title>
        <authorList>
            <consortium name="The Broad Institute Genomics Platform"/>
            <consortium name="The Broad Institute Genome Sequencing Center for Infectious Disease"/>
            <person name="Wu L."/>
            <person name="Ma J."/>
        </authorList>
    </citation>
    <scope>NUCLEOTIDE SEQUENCE [LARGE SCALE GENOMIC DNA]</scope>
    <source>
        <strain evidence="1 2">NBRC 111368</strain>
    </source>
</reference>
<accession>A0ABD5RZ72</accession>